<organism evidence="1 2">
    <name type="scientific">Entomophthora muscae</name>
    <dbReference type="NCBI Taxonomy" id="34485"/>
    <lineage>
        <taxon>Eukaryota</taxon>
        <taxon>Fungi</taxon>
        <taxon>Fungi incertae sedis</taxon>
        <taxon>Zoopagomycota</taxon>
        <taxon>Entomophthoromycotina</taxon>
        <taxon>Entomophthoromycetes</taxon>
        <taxon>Entomophthorales</taxon>
        <taxon>Entomophthoraceae</taxon>
        <taxon>Entomophthora</taxon>
    </lineage>
</organism>
<proteinExistence type="predicted"/>
<protein>
    <submittedName>
        <fullName evidence="1">Uncharacterized protein</fullName>
    </submittedName>
</protein>
<dbReference type="Proteomes" id="UP001165960">
    <property type="component" value="Unassembled WGS sequence"/>
</dbReference>
<accession>A0ACC2SXD9</accession>
<evidence type="ECO:0000313" key="1">
    <source>
        <dbReference type="EMBL" id="KAJ9066959.1"/>
    </source>
</evidence>
<reference evidence="1" key="1">
    <citation type="submission" date="2022-04" db="EMBL/GenBank/DDBJ databases">
        <title>Genome of the entomopathogenic fungus Entomophthora muscae.</title>
        <authorList>
            <person name="Elya C."/>
            <person name="Lovett B.R."/>
            <person name="Lee E."/>
            <person name="Macias A.M."/>
            <person name="Hajek A.E."/>
            <person name="De Bivort B.L."/>
            <person name="Kasson M.T."/>
            <person name="De Fine Licht H.H."/>
            <person name="Stajich J.E."/>
        </authorList>
    </citation>
    <scope>NUCLEOTIDE SEQUENCE</scope>
    <source>
        <strain evidence="1">Berkeley</strain>
    </source>
</reference>
<comment type="caution">
    <text evidence="1">The sequence shown here is derived from an EMBL/GenBank/DDBJ whole genome shotgun (WGS) entry which is preliminary data.</text>
</comment>
<name>A0ACC2SXD9_9FUNG</name>
<dbReference type="EMBL" id="QTSX02004272">
    <property type="protein sequence ID" value="KAJ9066959.1"/>
    <property type="molecule type" value="Genomic_DNA"/>
</dbReference>
<evidence type="ECO:0000313" key="2">
    <source>
        <dbReference type="Proteomes" id="UP001165960"/>
    </source>
</evidence>
<sequence>MLPYYFLPDIFKYLEHKDQCQLRLVCKEWNRFLLPFVFSRLSTYIYEGFEELLRKYGEFVRELHIGELNYNIIDLIFACKNTTRLIIDFHFIYLGSALILGKEFPHLSCLELFDASPADIRHLSPLTRKMKTLSYYPEACEDPEDFVTHYKDFDCPLVTHLIIVNLYTFSHHDFLRIIKIFPALKTLDYAGPNSSGFQFTHFVYDVENMVFKEKMLFKQRFVLECSFALPRRYSFKNTSAFIGPRSYPRVTV</sequence>
<keyword evidence="2" id="KW-1185">Reference proteome</keyword>
<gene>
    <name evidence="1" type="ORF">DSO57_1004721</name>
</gene>